<name>A0ACB5TB54_AMBMO</name>
<protein>
    <submittedName>
        <fullName evidence="1">Unnamed protein product</fullName>
    </submittedName>
</protein>
<comment type="caution">
    <text evidence="1">The sequence shown here is derived from an EMBL/GenBank/DDBJ whole genome shotgun (WGS) entry which is preliminary data.</text>
</comment>
<sequence>MEIDDSSCDEDDDNHLSNPNNSSSSTATTSANNNNSNNAKTTKTNTKNEDDGPCCISNSNALKNSEFEIGFYEFAIDKLLNDAINRFDCLRCHHMMCPYCIKARLSDVIKRNRHCD</sequence>
<accession>A0ACB5TB54</accession>
<evidence type="ECO:0000313" key="2">
    <source>
        <dbReference type="Proteomes" id="UP001165064"/>
    </source>
</evidence>
<reference evidence="1" key="1">
    <citation type="submission" date="2023-04" db="EMBL/GenBank/DDBJ databases">
        <title>Ambrosiozyma monospora NBRC 10751.</title>
        <authorList>
            <person name="Ichikawa N."/>
            <person name="Sato H."/>
            <person name="Tonouchi N."/>
        </authorList>
    </citation>
    <scope>NUCLEOTIDE SEQUENCE</scope>
    <source>
        <strain evidence="1">NBRC 10751</strain>
    </source>
</reference>
<dbReference type="EMBL" id="BSXS01005675">
    <property type="protein sequence ID" value="GME84676.1"/>
    <property type="molecule type" value="Genomic_DNA"/>
</dbReference>
<evidence type="ECO:0000313" key="1">
    <source>
        <dbReference type="EMBL" id="GME84676.1"/>
    </source>
</evidence>
<gene>
    <name evidence="1" type="ORF">Amon02_000701200</name>
</gene>
<proteinExistence type="predicted"/>
<dbReference type="Proteomes" id="UP001165064">
    <property type="component" value="Unassembled WGS sequence"/>
</dbReference>
<keyword evidence="2" id="KW-1185">Reference proteome</keyword>
<organism evidence="1 2">
    <name type="scientific">Ambrosiozyma monospora</name>
    <name type="common">Yeast</name>
    <name type="synonym">Endomycopsis monosporus</name>
    <dbReference type="NCBI Taxonomy" id="43982"/>
    <lineage>
        <taxon>Eukaryota</taxon>
        <taxon>Fungi</taxon>
        <taxon>Dikarya</taxon>
        <taxon>Ascomycota</taxon>
        <taxon>Saccharomycotina</taxon>
        <taxon>Pichiomycetes</taxon>
        <taxon>Pichiales</taxon>
        <taxon>Pichiaceae</taxon>
        <taxon>Ambrosiozyma</taxon>
    </lineage>
</organism>